<dbReference type="RefSeq" id="WP_117001695.1">
    <property type="nucleotide sequence ID" value="NZ_BMJS01000004.1"/>
</dbReference>
<gene>
    <name evidence="2" type="ORF">GCM10010995_06280</name>
</gene>
<evidence type="ECO:0000313" key="2">
    <source>
        <dbReference type="EMBL" id="GGF91826.1"/>
    </source>
</evidence>
<organism evidence="2 3">
    <name type="scientific">Cysteiniphilum litorale</name>
    <dbReference type="NCBI Taxonomy" id="2056700"/>
    <lineage>
        <taxon>Bacteria</taxon>
        <taxon>Pseudomonadati</taxon>
        <taxon>Pseudomonadota</taxon>
        <taxon>Gammaproteobacteria</taxon>
        <taxon>Thiotrichales</taxon>
        <taxon>Fastidiosibacteraceae</taxon>
        <taxon>Cysteiniphilum</taxon>
    </lineage>
</organism>
<feature type="transmembrane region" description="Helical" evidence="1">
    <location>
        <begin position="93"/>
        <end position="113"/>
    </location>
</feature>
<keyword evidence="3" id="KW-1185">Reference proteome</keyword>
<name>A0A8J2Z2W5_9GAMM</name>
<evidence type="ECO:0000256" key="1">
    <source>
        <dbReference type="SAM" id="Phobius"/>
    </source>
</evidence>
<protein>
    <submittedName>
        <fullName evidence="2">Uncharacterized protein</fullName>
    </submittedName>
</protein>
<dbReference type="Proteomes" id="UP000636949">
    <property type="component" value="Unassembled WGS sequence"/>
</dbReference>
<keyword evidence="1" id="KW-0812">Transmembrane</keyword>
<sequence length="164" mass="18983">MASQYTNNSSNEIMKSNYHLPLINEGLCLNEEREQIEDLYFKRSIIRHKCDDWMFLFKSVLVIYFLIKAVLLLKVDDGINLHITLSSLNELTLSTLSNLFVILLALYASLHLVRRMIIAIGIKKIDRNINQVKNRVGDTLVDQWIHDLDVANIATFNRVSNHNL</sequence>
<comment type="caution">
    <text evidence="2">The sequence shown here is derived from an EMBL/GenBank/DDBJ whole genome shotgun (WGS) entry which is preliminary data.</text>
</comment>
<keyword evidence="1" id="KW-1133">Transmembrane helix</keyword>
<dbReference type="EMBL" id="BMJS01000004">
    <property type="protein sequence ID" value="GGF91826.1"/>
    <property type="molecule type" value="Genomic_DNA"/>
</dbReference>
<feature type="transmembrane region" description="Helical" evidence="1">
    <location>
        <begin position="53"/>
        <end position="73"/>
    </location>
</feature>
<evidence type="ECO:0000313" key="3">
    <source>
        <dbReference type="Proteomes" id="UP000636949"/>
    </source>
</evidence>
<proteinExistence type="predicted"/>
<keyword evidence="1" id="KW-0472">Membrane</keyword>
<reference evidence="2" key="1">
    <citation type="journal article" date="2014" name="Int. J. Syst. Evol. Microbiol.">
        <title>Complete genome sequence of Corynebacterium casei LMG S-19264T (=DSM 44701T), isolated from a smear-ripened cheese.</title>
        <authorList>
            <consortium name="US DOE Joint Genome Institute (JGI-PGF)"/>
            <person name="Walter F."/>
            <person name="Albersmeier A."/>
            <person name="Kalinowski J."/>
            <person name="Ruckert C."/>
        </authorList>
    </citation>
    <scope>NUCLEOTIDE SEQUENCE</scope>
    <source>
        <strain evidence="2">CGMCC 1.15758</strain>
    </source>
</reference>
<reference evidence="2" key="2">
    <citation type="submission" date="2020-09" db="EMBL/GenBank/DDBJ databases">
        <authorList>
            <person name="Sun Q."/>
            <person name="Zhou Y."/>
        </authorList>
    </citation>
    <scope>NUCLEOTIDE SEQUENCE</scope>
    <source>
        <strain evidence="2">CGMCC 1.15758</strain>
    </source>
</reference>
<dbReference type="AlphaFoldDB" id="A0A8J2Z2W5"/>
<accession>A0A8J2Z2W5</accession>